<dbReference type="InterPro" id="IPR025131">
    <property type="entry name" value="DUF4057"/>
</dbReference>
<feature type="domain" description="DUF4057" evidence="2">
    <location>
        <begin position="172"/>
        <end position="253"/>
    </location>
</feature>
<proteinExistence type="predicted"/>
<dbReference type="AlphaFoldDB" id="A0A2U1L3W4"/>
<dbReference type="Proteomes" id="UP000245207">
    <property type="component" value="Unassembled WGS sequence"/>
</dbReference>
<gene>
    <name evidence="3" type="ORF">CTI12_AA496700</name>
</gene>
<evidence type="ECO:0000256" key="1">
    <source>
        <dbReference type="SAM" id="MobiDB-lite"/>
    </source>
</evidence>
<accession>A0A2U1L3W4</accession>
<evidence type="ECO:0000259" key="2">
    <source>
        <dbReference type="Pfam" id="PF13266"/>
    </source>
</evidence>
<keyword evidence="4" id="KW-1185">Reference proteome</keyword>
<organism evidence="3 4">
    <name type="scientific">Artemisia annua</name>
    <name type="common">Sweet wormwood</name>
    <dbReference type="NCBI Taxonomy" id="35608"/>
    <lineage>
        <taxon>Eukaryota</taxon>
        <taxon>Viridiplantae</taxon>
        <taxon>Streptophyta</taxon>
        <taxon>Embryophyta</taxon>
        <taxon>Tracheophyta</taxon>
        <taxon>Spermatophyta</taxon>
        <taxon>Magnoliopsida</taxon>
        <taxon>eudicotyledons</taxon>
        <taxon>Gunneridae</taxon>
        <taxon>Pentapetalae</taxon>
        <taxon>asterids</taxon>
        <taxon>campanulids</taxon>
        <taxon>Asterales</taxon>
        <taxon>Asteraceae</taxon>
        <taxon>Asteroideae</taxon>
        <taxon>Anthemideae</taxon>
        <taxon>Artemisiinae</taxon>
        <taxon>Artemisia</taxon>
    </lineage>
</organism>
<protein>
    <recommendedName>
        <fullName evidence="2">DUF4057 domain-containing protein</fullName>
    </recommendedName>
</protein>
<dbReference type="Pfam" id="PF13266">
    <property type="entry name" value="DUF4057"/>
    <property type="match status" value="1"/>
</dbReference>
<dbReference type="PANTHER" id="PTHR31132">
    <property type="entry name" value="N-LYSINE METHYLTRANSFERASE"/>
    <property type="match status" value="1"/>
</dbReference>
<dbReference type="EMBL" id="PKPP01011693">
    <property type="protein sequence ID" value="PWA43692.1"/>
    <property type="molecule type" value="Genomic_DNA"/>
</dbReference>
<dbReference type="PANTHER" id="PTHR31132:SF13">
    <property type="entry name" value="N-LYSINE METHYLTRANSFERASE"/>
    <property type="match status" value="1"/>
</dbReference>
<comment type="caution">
    <text evidence="3">The sequence shown here is derived from an EMBL/GenBank/DDBJ whole genome shotgun (WGS) entry which is preliminary data.</text>
</comment>
<reference evidence="3 4" key="1">
    <citation type="journal article" date="2018" name="Mol. Plant">
        <title>The genome of Artemisia annua provides insight into the evolution of Asteraceae family and artemisinin biosynthesis.</title>
        <authorList>
            <person name="Shen Q."/>
            <person name="Zhang L."/>
            <person name="Liao Z."/>
            <person name="Wang S."/>
            <person name="Yan T."/>
            <person name="Shi P."/>
            <person name="Liu M."/>
            <person name="Fu X."/>
            <person name="Pan Q."/>
            <person name="Wang Y."/>
            <person name="Lv Z."/>
            <person name="Lu X."/>
            <person name="Zhang F."/>
            <person name="Jiang W."/>
            <person name="Ma Y."/>
            <person name="Chen M."/>
            <person name="Hao X."/>
            <person name="Li L."/>
            <person name="Tang Y."/>
            <person name="Lv G."/>
            <person name="Zhou Y."/>
            <person name="Sun X."/>
            <person name="Brodelius P.E."/>
            <person name="Rose J.K.C."/>
            <person name="Tang K."/>
        </authorList>
    </citation>
    <scope>NUCLEOTIDE SEQUENCE [LARGE SCALE GENOMIC DNA]</scope>
    <source>
        <strain evidence="4">cv. Huhao1</strain>
        <tissue evidence="3">Leaf</tissue>
    </source>
</reference>
<dbReference type="STRING" id="35608.A0A2U1L3W4"/>
<sequence length="334" mass="38515">MRIPARKYAARRYKMLPTYETIVTTYILLYELTHVNLLSNLSYRCYVNQGSAISRCNNIEVDKAAFIDIPGASMELGLIILSNESNWEHMDFLTLLLLSWVHRAVVYSDYYLFHTSESSFLYKLQGNECLHGKPCYDANVPFKYKMVEPHRHNSMTRRVKRLRESVTFCLVKKKPVSPKKSISEAKQRELSGTLDSDSETRLKKQISDAKNRELSGHNIFSPPLEIQTRPLVARALAFRENITVIGEPPPNNNEYGNIDKDYGPAAQSRIKWEINTCNRFYCERFTPNSKNKHPIKNKRSISTTPSSISISSTTIFNKHTHITYTILSRLIAQR</sequence>
<feature type="region of interest" description="Disordered" evidence="1">
    <location>
        <begin position="179"/>
        <end position="201"/>
    </location>
</feature>
<evidence type="ECO:0000313" key="3">
    <source>
        <dbReference type="EMBL" id="PWA43692.1"/>
    </source>
</evidence>
<evidence type="ECO:0000313" key="4">
    <source>
        <dbReference type="Proteomes" id="UP000245207"/>
    </source>
</evidence>
<name>A0A2U1L3W4_ARTAN</name>